<dbReference type="EMBL" id="CALSDN010000002">
    <property type="protein sequence ID" value="CAH6719820.1"/>
    <property type="molecule type" value="Genomic_DNA"/>
</dbReference>
<proteinExistence type="predicted"/>
<keyword evidence="2" id="KW-1185">Reference proteome</keyword>
<organism evidence="1 2">
    <name type="scientific">[Candida] jaroonii</name>
    <dbReference type="NCBI Taxonomy" id="467808"/>
    <lineage>
        <taxon>Eukaryota</taxon>
        <taxon>Fungi</taxon>
        <taxon>Dikarya</taxon>
        <taxon>Ascomycota</taxon>
        <taxon>Saccharomycotina</taxon>
        <taxon>Pichiomycetes</taxon>
        <taxon>Debaryomycetaceae</taxon>
        <taxon>Yamadazyma</taxon>
    </lineage>
</organism>
<name>A0ACA9Y4H0_9ASCO</name>
<sequence>MLRLNRINFKRFNSHGAHGAHGAKPTPSTFTNKYNFNIDPPQVHEYWNIRNTSVVIAFIPVFFGVTYLTKVASDGNDGFGGLLAFANGEQSPMKDIKFSEPQK</sequence>
<accession>A0ACA9Y4H0</accession>
<evidence type="ECO:0000313" key="2">
    <source>
        <dbReference type="Proteomes" id="UP001152531"/>
    </source>
</evidence>
<evidence type="ECO:0000313" key="1">
    <source>
        <dbReference type="EMBL" id="CAH6719820.1"/>
    </source>
</evidence>
<comment type="caution">
    <text evidence="1">The sequence shown here is derived from an EMBL/GenBank/DDBJ whole genome shotgun (WGS) entry which is preliminary data.</text>
</comment>
<dbReference type="Proteomes" id="UP001152531">
    <property type="component" value="Unassembled WGS sequence"/>
</dbReference>
<reference evidence="1" key="1">
    <citation type="submission" date="2022-06" db="EMBL/GenBank/DDBJ databases">
        <authorList>
            <person name="Legras J.-L."/>
            <person name="Devillers H."/>
            <person name="Grondin C."/>
        </authorList>
    </citation>
    <scope>NUCLEOTIDE SEQUENCE</scope>
    <source>
        <strain evidence="1">CLIB 1444</strain>
    </source>
</reference>
<protein>
    <submittedName>
        <fullName evidence="1">Uncharacterized protein</fullName>
    </submittedName>
</protein>
<gene>
    <name evidence="1" type="ORF">CLIB1444_02S17238</name>
</gene>